<dbReference type="AlphaFoldDB" id="A0A9D5C260"/>
<evidence type="ECO:0000313" key="5">
    <source>
        <dbReference type="Proteomes" id="UP001085076"/>
    </source>
</evidence>
<dbReference type="PROSITE" id="PS52045">
    <property type="entry name" value="NEPROSIN_PEP_CD"/>
    <property type="match status" value="2"/>
</dbReference>
<dbReference type="EMBL" id="JAGGNH010000008">
    <property type="protein sequence ID" value="KAJ0964588.1"/>
    <property type="molecule type" value="Genomic_DNA"/>
</dbReference>
<sequence>MGERVFIVVPYELWGFFAAVHDHNTGDSSPATSMLPCSEPTEDDVSPASSLTSSPAEVCSEFSMALSNIMFRIVRNMVVLLALLCITPNNGVVDGKRSIQSQGREEYQVEKKLALLNKAFVRSIQSEDGDIIDCVDIYKQPAFDHPLLKNHTIRMSPSFDPTIGDTSAPTILNSSLPFSQVWRKSGSCPDGTIPIRRVLRQHLLNASSLERYGKKNTNVIIKRDFHMLDHTFTLGIEHYHTAAALITSGYSYTGAKADINVWNPPVEADDEYTSGQIWLRNGPFNNSDTIEVGWMVNPSVYGDRRTRLFIYWTNDSGKSTGCFDLLCPGFIQVNKDILLGGTIEPTSSFYGQQYHISLEVVKDFDQEVWWLISGADNITIGYWPCDMFVNLYNIAEILEWGGDVYSPRMHTGHHTATAMGSSRFASEHWSMASFIHQPRFGECSRFHPQRKLAKSFEMLISNIMVMILLALLCTALSSGVVDNKRSIRFPGEELQVEEKLKLLNKPFVRSIQCEDGDIIDCVDIYKQPAFDHPLLKNHTIRMSPSFDPTKDDTSAPTMLNSSLPFSQVWHRSGSCPDGTIPIRRVLRHHLLNASSLDRYGKKNTNVITKHDFRMLDHTFAVGIEHYHTPAALITSGYSYTGAKADINVWNPRVDADDEYTTAQIWLRNGPFNNSDTIELGWMVNPSVYGDRQTRLFIYWTIDSGKSTGCFDLLCPGFVQVNKDILLGGIISPTSAFHGQQYHISLEVVKDFDQMVWWLISRTDNIAVGYWPCNIFNYLFNIAEVVEWGGDVYSPRMHQEPHTATAMGSSYFASEHWSFACFIHQPRMRDYSMTYKYPYPSFPYTPDVNCYSGENYADILFTEPLFYFGGPGRNNYCP</sequence>
<evidence type="ECO:0000259" key="3">
    <source>
        <dbReference type="PROSITE" id="PS52045"/>
    </source>
</evidence>
<dbReference type="Gene3D" id="3.90.1320.10">
    <property type="entry name" value="Outer-capsid protein sigma 3, large lobe"/>
    <property type="match status" value="2"/>
</dbReference>
<comment type="caution">
    <text evidence="4">The sequence shown here is derived from an EMBL/GenBank/DDBJ whole genome shotgun (WGS) entry which is preliminary data.</text>
</comment>
<reference evidence="4" key="2">
    <citation type="journal article" date="2022" name="Hortic Res">
        <title>The genome of Dioscorea zingiberensis sheds light on the biosynthesis, origin and evolution of the medicinally important diosgenin saponins.</title>
        <authorList>
            <person name="Li Y."/>
            <person name="Tan C."/>
            <person name="Li Z."/>
            <person name="Guo J."/>
            <person name="Li S."/>
            <person name="Chen X."/>
            <person name="Wang C."/>
            <person name="Dai X."/>
            <person name="Yang H."/>
            <person name="Song W."/>
            <person name="Hou L."/>
            <person name="Xu J."/>
            <person name="Tong Z."/>
            <person name="Xu A."/>
            <person name="Yuan X."/>
            <person name="Wang W."/>
            <person name="Yang Q."/>
            <person name="Chen L."/>
            <person name="Sun Z."/>
            <person name="Wang K."/>
            <person name="Pan B."/>
            <person name="Chen J."/>
            <person name="Bao Y."/>
            <person name="Liu F."/>
            <person name="Qi X."/>
            <person name="Gang D.R."/>
            <person name="Wen J."/>
            <person name="Li J."/>
        </authorList>
    </citation>
    <scope>NUCLEOTIDE SEQUENCE</scope>
    <source>
        <strain evidence="4">Dzin_1.0</strain>
    </source>
</reference>
<proteinExistence type="predicted"/>
<keyword evidence="2" id="KW-1133">Transmembrane helix</keyword>
<evidence type="ECO:0000313" key="4">
    <source>
        <dbReference type="EMBL" id="KAJ0964588.1"/>
    </source>
</evidence>
<evidence type="ECO:0000256" key="2">
    <source>
        <dbReference type="SAM" id="Phobius"/>
    </source>
</evidence>
<feature type="domain" description="Neprosin PEP catalytic" evidence="3">
    <location>
        <begin position="620"/>
        <end position="877"/>
    </location>
</feature>
<dbReference type="PANTHER" id="PTHR31589">
    <property type="entry name" value="PROTEIN, PUTATIVE (DUF239)-RELATED-RELATED"/>
    <property type="match status" value="1"/>
</dbReference>
<dbReference type="InterPro" id="IPR025521">
    <property type="entry name" value="Neprosin_propep"/>
</dbReference>
<feature type="transmembrane region" description="Helical" evidence="2">
    <location>
        <begin position="459"/>
        <end position="481"/>
    </location>
</feature>
<keyword evidence="2" id="KW-0472">Membrane</keyword>
<keyword evidence="2" id="KW-0812">Transmembrane</keyword>
<dbReference type="Proteomes" id="UP001085076">
    <property type="component" value="Miscellaneous, Linkage group lg08"/>
</dbReference>
<reference evidence="4" key="1">
    <citation type="submission" date="2021-03" db="EMBL/GenBank/DDBJ databases">
        <authorList>
            <person name="Li Z."/>
            <person name="Yang C."/>
        </authorList>
    </citation>
    <scope>NUCLEOTIDE SEQUENCE</scope>
    <source>
        <strain evidence="4">Dzin_1.0</strain>
        <tissue evidence="4">Leaf</tissue>
    </source>
</reference>
<feature type="domain" description="Neprosin PEP catalytic" evidence="3">
    <location>
        <begin position="233"/>
        <end position="495"/>
    </location>
</feature>
<organism evidence="4 5">
    <name type="scientific">Dioscorea zingiberensis</name>
    <dbReference type="NCBI Taxonomy" id="325984"/>
    <lineage>
        <taxon>Eukaryota</taxon>
        <taxon>Viridiplantae</taxon>
        <taxon>Streptophyta</taxon>
        <taxon>Embryophyta</taxon>
        <taxon>Tracheophyta</taxon>
        <taxon>Spermatophyta</taxon>
        <taxon>Magnoliopsida</taxon>
        <taxon>Liliopsida</taxon>
        <taxon>Dioscoreales</taxon>
        <taxon>Dioscoreaceae</taxon>
        <taxon>Dioscorea</taxon>
    </lineage>
</organism>
<dbReference type="InterPro" id="IPR004314">
    <property type="entry name" value="Neprosin"/>
</dbReference>
<keyword evidence="5" id="KW-1185">Reference proteome</keyword>
<dbReference type="PANTHER" id="PTHR31589:SF111">
    <property type="entry name" value="NEPROSIN DOMAIN-CONTAINING PROTEIN"/>
    <property type="match status" value="1"/>
</dbReference>
<feature type="region of interest" description="Disordered" evidence="1">
    <location>
        <begin position="28"/>
        <end position="52"/>
    </location>
</feature>
<dbReference type="InterPro" id="IPR053168">
    <property type="entry name" value="Glutamic_endopeptidase"/>
</dbReference>
<dbReference type="Pfam" id="PF03080">
    <property type="entry name" value="Neprosin"/>
    <property type="match status" value="2"/>
</dbReference>
<protein>
    <recommendedName>
        <fullName evidence="3">Neprosin PEP catalytic domain-containing protein</fullName>
    </recommendedName>
</protein>
<accession>A0A9D5C260</accession>
<gene>
    <name evidence="4" type="ORF">J5N97_025726</name>
</gene>
<dbReference type="OrthoDB" id="1858978at2759"/>
<name>A0A9D5C260_9LILI</name>
<evidence type="ECO:0000256" key="1">
    <source>
        <dbReference type="SAM" id="MobiDB-lite"/>
    </source>
</evidence>
<dbReference type="Pfam" id="PF14365">
    <property type="entry name" value="Neprosin_AP"/>
    <property type="match status" value="2"/>
</dbReference>